<dbReference type="Pfam" id="PF02782">
    <property type="entry name" value="FGGY_C"/>
    <property type="match status" value="1"/>
</dbReference>
<dbReference type="InterPro" id="IPR018485">
    <property type="entry name" value="FGGY_C"/>
</dbReference>
<dbReference type="Gene3D" id="3.30.420.40">
    <property type="match status" value="2"/>
</dbReference>
<dbReference type="CDD" id="cd07779">
    <property type="entry name" value="ASKHA_NBD_FGGY_YgcE-like"/>
    <property type="match status" value="1"/>
</dbReference>
<protein>
    <submittedName>
        <fullName evidence="6">FGGY-family carbohydrate kinase</fullName>
    </submittedName>
</protein>
<evidence type="ECO:0000256" key="2">
    <source>
        <dbReference type="ARBA" id="ARBA00022679"/>
    </source>
</evidence>
<keyword evidence="7" id="KW-1185">Reference proteome</keyword>
<organism evidence="6 7">
    <name type="scientific">Pseudomonas germanica</name>
    <dbReference type="NCBI Taxonomy" id="2815720"/>
    <lineage>
        <taxon>Bacteria</taxon>
        <taxon>Pseudomonadati</taxon>
        <taxon>Pseudomonadota</taxon>
        <taxon>Gammaproteobacteria</taxon>
        <taxon>Pseudomonadales</taxon>
        <taxon>Pseudomonadaceae</taxon>
        <taxon>Pseudomonas</taxon>
    </lineage>
</organism>
<dbReference type="InterPro" id="IPR050406">
    <property type="entry name" value="FGGY_Carb_Kinase"/>
</dbReference>
<evidence type="ECO:0000256" key="3">
    <source>
        <dbReference type="ARBA" id="ARBA00022777"/>
    </source>
</evidence>
<dbReference type="InterPro" id="IPR000577">
    <property type="entry name" value="Carb_kinase_FGGY"/>
</dbReference>
<dbReference type="GO" id="GO:0016301">
    <property type="term" value="F:kinase activity"/>
    <property type="evidence" value="ECO:0007669"/>
    <property type="project" value="UniProtKB-KW"/>
</dbReference>
<evidence type="ECO:0000313" key="6">
    <source>
        <dbReference type="EMBL" id="QYY82772.1"/>
    </source>
</evidence>
<keyword evidence="3 6" id="KW-0418">Kinase</keyword>
<evidence type="ECO:0000256" key="1">
    <source>
        <dbReference type="ARBA" id="ARBA00009156"/>
    </source>
</evidence>
<evidence type="ECO:0000313" key="7">
    <source>
        <dbReference type="Proteomes" id="UP000824588"/>
    </source>
</evidence>
<dbReference type="Proteomes" id="UP000824588">
    <property type="component" value="Chromosome"/>
</dbReference>
<evidence type="ECO:0000259" key="5">
    <source>
        <dbReference type="Pfam" id="PF02782"/>
    </source>
</evidence>
<reference evidence="6 7" key="1">
    <citation type="journal article" date="2022" name="Int. J. Syst. Evol. Microbiol.">
        <title>Pseudomonas germanica sp. nov., isolated from Iris germanica rhizomes.</title>
        <authorList>
            <person name="Atanasov K.E."/>
            <person name="Galbis D.M."/>
            <person name="Gallego J."/>
            <person name="Serpico A."/>
            <person name="Bosch M."/>
            <person name="Altabella T."/>
            <person name="Ferrer A."/>
        </authorList>
    </citation>
    <scope>NUCLEOTIDE SEQUENCE [LARGE SCALE GENOMIC DNA]</scope>
    <source>
        <strain evidence="6 7">FIT28</strain>
    </source>
</reference>
<dbReference type="InterPro" id="IPR018484">
    <property type="entry name" value="FGGY_N"/>
</dbReference>
<name>A0ABX8YSB9_9PSED</name>
<comment type="similarity">
    <text evidence="1">Belongs to the FGGY kinase family.</text>
</comment>
<dbReference type="SUPFAM" id="SSF53067">
    <property type="entry name" value="Actin-like ATPase domain"/>
    <property type="match status" value="2"/>
</dbReference>
<dbReference type="Pfam" id="PF00370">
    <property type="entry name" value="FGGY_N"/>
    <property type="match status" value="1"/>
</dbReference>
<dbReference type="RefSeq" id="WP_220557650.1">
    <property type="nucleotide sequence ID" value="NZ_CP071586.1"/>
</dbReference>
<feature type="domain" description="Carbohydrate kinase FGGY N-terminal" evidence="4">
    <location>
        <begin position="9"/>
        <end position="257"/>
    </location>
</feature>
<gene>
    <name evidence="6" type="ORF">J0G10_04780</name>
</gene>
<dbReference type="PANTHER" id="PTHR43095:SF5">
    <property type="entry name" value="XYLULOSE KINASE"/>
    <property type="match status" value="1"/>
</dbReference>
<feature type="domain" description="Carbohydrate kinase FGGY C-terminal" evidence="5">
    <location>
        <begin position="268"/>
        <end position="461"/>
    </location>
</feature>
<dbReference type="InterPro" id="IPR043129">
    <property type="entry name" value="ATPase_NBD"/>
</dbReference>
<keyword evidence="2" id="KW-0808">Transferase</keyword>
<dbReference type="PIRSF" id="PIRSF000538">
    <property type="entry name" value="GlpK"/>
    <property type="match status" value="1"/>
</dbReference>
<sequence>MDNHPNKRYLLAIDNGTQSVRALLFDLQGNLLGKGKVELQAYYSTQPGWAEQDPEYYWSKLGEACQQVWAQTGIDRAQIAGVSLTTQRGTVINVNAEGKPLRPAILWLDQRQSEVEGGIKGPWGWLFKLVGAQATVDYFRAQAEANWIAQHQPEVWAATDKFLLLSGFLTHRLCGRFVDSIGCCVGYLPFDFKRLKWAAPSDWKWQALAVRPEQLPTLHKPGETLGYITAEAARHTGIPEGLPLIAAGADKACEVVGAGVVDAGTVCLSYGTTATITSTRSRYLEIVPLIPPYPSAVPDQFNCEVMIYRGYWMVSWFKNEFGLREMQQAKKQGIEPEQLFDALVDAVPPGSMGLMLQPYWSPGIREPGVEAKGAMIGFGDVHTRAHIYRAILEGLAYALRQGMENIERRSKISIKRLRVAGGGSQSDAAMQLTANIFGLPAERPHVYEASGLGAAICCAVGLGLHADFPTAIASMTRVGAVFTPQPDAQKIYEQLYKEVYLRMYRQLKPLYQSIRKITGYPA</sequence>
<dbReference type="PANTHER" id="PTHR43095">
    <property type="entry name" value="SUGAR KINASE"/>
    <property type="match status" value="1"/>
</dbReference>
<evidence type="ECO:0000259" key="4">
    <source>
        <dbReference type="Pfam" id="PF00370"/>
    </source>
</evidence>
<dbReference type="EMBL" id="CP071586">
    <property type="protein sequence ID" value="QYY82772.1"/>
    <property type="molecule type" value="Genomic_DNA"/>
</dbReference>
<accession>A0ABX8YSB9</accession>
<proteinExistence type="inferred from homology"/>